<evidence type="ECO:0000313" key="2">
    <source>
        <dbReference type="Proteomes" id="UP000004478"/>
    </source>
</evidence>
<keyword evidence="2" id="KW-1185">Reference proteome</keyword>
<name>K1KZH4_CECL9</name>
<dbReference type="RefSeq" id="WP_009186510.1">
    <property type="nucleotide sequence ID" value="NZ_AMGM01000082.1"/>
</dbReference>
<proteinExistence type="predicted"/>
<dbReference type="Pfam" id="PF06082">
    <property type="entry name" value="YjbH"/>
    <property type="match status" value="1"/>
</dbReference>
<dbReference type="AlphaFoldDB" id="K1KZH4"/>
<sequence length="375" mass="43693">MKKGDLAVLIFAFFMFSIPVFSQESLEQKLFDQGFEQIIIYDSGDTLQVFFEHRLFRNPRQSMEFASKIIGELEGKVLVFVPVYHNVPVAKYNSSNFAYSKLSSNDLGLWNNQGNRIGNYRFHARVSPDFSARFGKFDDPFQNKTNLILDTRIYLFSGLSLHTGILFPLNNNLDAQEMNIRLSPSHLHLFKTFSNYHFLSIKGGLFFFDRYGLDIQYRYMPFSSPLSVGFESSVTGFYFFPKEGLYISGIDDLSLLIDIEYRLNFIPNVSVGLTFGQFLFRDRGMRFDLLRQYGNVDFGFFAAITGSGRNFGFQFAFPLFPGKLFRTNNVEIRTTEEFRWEYSYNNEDVVARRFRLGTPRLKDVIRQYHPSFINH</sequence>
<comment type="caution">
    <text evidence="1">The sequence shown here is derived from an EMBL/GenBank/DDBJ whole genome shotgun (WGS) entry which is preliminary data.</text>
</comment>
<protein>
    <recommendedName>
        <fullName evidence="3">Exopolysaccharide biosynthesis protein YbjH</fullName>
    </recommendedName>
</protein>
<dbReference type="EMBL" id="AMGM01000082">
    <property type="protein sequence ID" value="EKB47906.1"/>
    <property type="molecule type" value="Genomic_DNA"/>
</dbReference>
<gene>
    <name evidence="1" type="ORF">B879_03494</name>
</gene>
<dbReference type="Proteomes" id="UP000004478">
    <property type="component" value="Unassembled WGS sequence"/>
</dbReference>
<evidence type="ECO:0000313" key="1">
    <source>
        <dbReference type="EMBL" id="EKB47906.1"/>
    </source>
</evidence>
<reference evidence="1 2" key="1">
    <citation type="journal article" date="2012" name="J. Bacteriol.">
        <title>Draft Genome Sequence of Cecembia lonarensis Strain LW9T, Isolated from Lonar Lake, a Haloalkaline Lake in India.</title>
        <authorList>
            <person name="Shivaji S."/>
            <person name="Ara S."/>
            <person name="Singh A."/>
            <person name="Pinnaka A.K."/>
        </authorList>
    </citation>
    <scope>NUCLEOTIDE SEQUENCE [LARGE SCALE GENOMIC DNA]</scope>
    <source>
        <strain evidence="1 2">LW9</strain>
    </source>
</reference>
<evidence type="ECO:0008006" key="3">
    <source>
        <dbReference type="Google" id="ProtNLM"/>
    </source>
</evidence>
<dbReference type="PATRIC" id="fig|1225176.3.peg.3707"/>
<dbReference type="OrthoDB" id="928790at2"/>
<accession>K1KZH4</accession>
<organism evidence="1 2">
    <name type="scientific">Cecembia lonarensis (strain CCUG 58316 / KCTC 22772 / LW9)</name>
    <dbReference type="NCBI Taxonomy" id="1225176"/>
    <lineage>
        <taxon>Bacteria</taxon>
        <taxon>Pseudomonadati</taxon>
        <taxon>Bacteroidota</taxon>
        <taxon>Cytophagia</taxon>
        <taxon>Cytophagales</taxon>
        <taxon>Cyclobacteriaceae</taxon>
        <taxon>Cecembia</taxon>
    </lineage>
</organism>
<dbReference type="InterPro" id="IPR010344">
    <property type="entry name" value="YbjH"/>
</dbReference>